<reference evidence="2 3" key="1">
    <citation type="journal article" date="2016" name="Environ. Microbiol.">
        <title>Genomic resolution of a cold subsurface aquifer community provides metabolic insights for novel microbes adapted to high CO concentrations.</title>
        <authorList>
            <person name="Probst A.J."/>
            <person name="Castelle C.J."/>
            <person name="Singh A."/>
            <person name="Brown C.T."/>
            <person name="Anantharaman K."/>
            <person name="Sharon I."/>
            <person name="Hug L.A."/>
            <person name="Burstein D."/>
            <person name="Emerson J.B."/>
            <person name="Thomas B.C."/>
            <person name="Banfield J.F."/>
        </authorList>
    </citation>
    <scope>NUCLEOTIDE SEQUENCE [LARGE SCALE GENOMIC DNA]</scope>
    <source>
        <strain evidence="2">CG1_02_41_21</strain>
    </source>
</reference>
<dbReference type="EMBL" id="MNUV01000005">
    <property type="protein sequence ID" value="OIO08461.1"/>
    <property type="molecule type" value="Genomic_DNA"/>
</dbReference>
<dbReference type="InterPro" id="IPR023093">
    <property type="entry name" value="ScpA-like_C"/>
</dbReference>
<name>A0A1J4TCC3_9BACT</name>
<dbReference type="Gene3D" id="1.10.10.580">
    <property type="entry name" value="Structural maintenance of chromosome 1. Chain E"/>
    <property type="match status" value="1"/>
</dbReference>
<protein>
    <recommendedName>
        <fullName evidence="1">Segregation and condensation protein A</fullName>
    </recommendedName>
</protein>
<dbReference type="Pfam" id="PF02616">
    <property type="entry name" value="SMC_ScpA"/>
    <property type="match status" value="1"/>
</dbReference>
<proteinExistence type="predicted"/>
<dbReference type="PANTHER" id="PTHR33969">
    <property type="entry name" value="SEGREGATION AND CONDENSATION PROTEIN A"/>
    <property type="match status" value="1"/>
</dbReference>
<dbReference type="Gene3D" id="6.10.250.2410">
    <property type="match status" value="1"/>
</dbReference>
<organism evidence="2 3">
    <name type="scientific">Candidatus Falkowbacteria bacterium CG1_02_41_21</name>
    <dbReference type="NCBI Taxonomy" id="1805147"/>
    <lineage>
        <taxon>Bacteria</taxon>
        <taxon>Candidatus Falkowiibacteriota</taxon>
    </lineage>
</organism>
<sequence length="240" mass="27997">MMEFTTAKFSGPLELLLSLIEKEEMDITEIALAKIADEYIAYLKNSVHIDPEQVADFLVIAAKLLYIKSKALLPYLSSPEEDEEIEELEQQLRMYKEFLEAARGLEKMLARKKFSFIRDLGKSGKRRQLFVWQKFSPPKNLTKEMLREHFNYILGFLTAEQQELKGEVIEYKISIEEKISFIQRKLLDKISFTFSQVIKEAGNRTEIIVSFLAVLELAKQRELEFEQDGLFSEIIINKLN</sequence>
<dbReference type="InterPro" id="IPR003768">
    <property type="entry name" value="ScpA"/>
</dbReference>
<comment type="caution">
    <text evidence="2">The sequence shown here is derived from an EMBL/GenBank/DDBJ whole genome shotgun (WGS) entry which is preliminary data.</text>
</comment>
<evidence type="ECO:0000313" key="3">
    <source>
        <dbReference type="Proteomes" id="UP000182860"/>
    </source>
</evidence>
<evidence type="ECO:0000313" key="2">
    <source>
        <dbReference type="EMBL" id="OIO08461.1"/>
    </source>
</evidence>
<dbReference type="AlphaFoldDB" id="A0A1J4TCC3"/>
<gene>
    <name evidence="2" type="ORF">AUJ35_00205</name>
</gene>
<dbReference type="PANTHER" id="PTHR33969:SF2">
    <property type="entry name" value="SEGREGATION AND CONDENSATION PROTEIN A"/>
    <property type="match status" value="1"/>
</dbReference>
<dbReference type="Proteomes" id="UP000182860">
    <property type="component" value="Unassembled WGS sequence"/>
</dbReference>
<evidence type="ECO:0000256" key="1">
    <source>
        <dbReference type="ARBA" id="ARBA00044777"/>
    </source>
</evidence>
<accession>A0A1J4TCC3</accession>